<comment type="subcellular location">
    <subcellularLocation>
        <location evidence="1 9">Cell inner membrane</location>
        <topology evidence="1 9">Multi-pass membrane protein</topology>
    </subcellularLocation>
</comment>
<evidence type="ECO:0000256" key="3">
    <source>
        <dbReference type="ARBA" id="ARBA00022475"/>
    </source>
</evidence>
<dbReference type="InterPro" id="IPR055348">
    <property type="entry name" value="DctQ"/>
</dbReference>
<evidence type="ECO:0000256" key="1">
    <source>
        <dbReference type="ARBA" id="ARBA00004429"/>
    </source>
</evidence>
<keyword evidence="12" id="KW-1185">Reference proteome</keyword>
<feature type="transmembrane region" description="Helical" evidence="9">
    <location>
        <begin position="58"/>
        <end position="76"/>
    </location>
</feature>
<feature type="transmembrane region" description="Helical" evidence="9">
    <location>
        <begin position="97"/>
        <end position="119"/>
    </location>
</feature>
<dbReference type="PANTHER" id="PTHR35011">
    <property type="entry name" value="2,3-DIKETO-L-GULONATE TRAP TRANSPORTER SMALL PERMEASE PROTEIN YIAM"/>
    <property type="match status" value="1"/>
</dbReference>
<dbReference type="AlphaFoldDB" id="A0A6N7QKW7"/>
<proteinExistence type="inferred from homology"/>
<evidence type="ECO:0000256" key="8">
    <source>
        <dbReference type="ARBA" id="ARBA00038436"/>
    </source>
</evidence>
<dbReference type="PANTHER" id="PTHR35011:SF4">
    <property type="entry name" value="SLL1102 PROTEIN"/>
    <property type="match status" value="1"/>
</dbReference>
<organism evidence="11 12">
    <name type="scientific">Spiribacter salilacus</name>
    <dbReference type="NCBI Taxonomy" id="2664894"/>
    <lineage>
        <taxon>Bacteria</taxon>
        <taxon>Pseudomonadati</taxon>
        <taxon>Pseudomonadota</taxon>
        <taxon>Gammaproteobacteria</taxon>
        <taxon>Chromatiales</taxon>
        <taxon>Ectothiorhodospiraceae</taxon>
        <taxon>Spiribacter</taxon>
    </lineage>
</organism>
<dbReference type="Proteomes" id="UP000433788">
    <property type="component" value="Unassembled WGS sequence"/>
</dbReference>
<feature type="transmembrane region" description="Helical" evidence="9">
    <location>
        <begin position="139"/>
        <end position="156"/>
    </location>
</feature>
<feature type="domain" description="Tripartite ATP-independent periplasmic transporters DctQ component" evidence="10">
    <location>
        <begin position="29"/>
        <end position="165"/>
    </location>
</feature>
<evidence type="ECO:0000256" key="7">
    <source>
        <dbReference type="ARBA" id="ARBA00023136"/>
    </source>
</evidence>
<sequence>MQYLVVLSRTIDRANWLVGQGLRWIALVLVVLGVVNVVGRYLGAQLGMQLSSNSLLEAQIQAFNVMFLLGGAYLLLENGHIRVDVLHSKFSAHTKAWIDFLGSVLLLIPFCLLMLGYSFDYVLRAWQRLEVSPNPGGLPLYPIKTVLLIGFTLLLLQGVSQAIKAAAVIRQGRQ</sequence>
<keyword evidence="6 9" id="KW-1133">Transmembrane helix</keyword>
<dbReference type="GO" id="GO:0005886">
    <property type="term" value="C:plasma membrane"/>
    <property type="evidence" value="ECO:0007669"/>
    <property type="project" value="UniProtKB-SubCell"/>
</dbReference>
<comment type="caution">
    <text evidence="11">The sequence shown here is derived from an EMBL/GenBank/DDBJ whole genome shotgun (WGS) entry which is preliminary data.</text>
</comment>
<comment type="function">
    <text evidence="9">Part of the tripartite ATP-independent periplasmic (TRAP) transport system.</text>
</comment>
<evidence type="ECO:0000313" key="11">
    <source>
        <dbReference type="EMBL" id="MRH77135.1"/>
    </source>
</evidence>
<evidence type="ECO:0000256" key="6">
    <source>
        <dbReference type="ARBA" id="ARBA00022989"/>
    </source>
</evidence>
<feature type="transmembrane region" description="Helical" evidence="9">
    <location>
        <begin position="21"/>
        <end position="38"/>
    </location>
</feature>
<evidence type="ECO:0000256" key="9">
    <source>
        <dbReference type="RuleBase" id="RU369079"/>
    </source>
</evidence>
<dbReference type="InterPro" id="IPR007387">
    <property type="entry name" value="TRAP_DctQ"/>
</dbReference>
<dbReference type="EMBL" id="WJPP01000001">
    <property type="protein sequence ID" value="MRH77135.1"/>
    <property type="molecule type" value="Genomic_DNA"/>
</dbReference>
<reference evidence="11 12" key="1">
    <citation type="submission" date="2019-11" db="EMBL/GenBank/DDBJ databases">
        <authorList>
            <person name="Zhang X.Y."/>
        </authorList>
    </citation>
    <scope>NUCLEOTIDE SEQUENCE [LARGE SCALE GENOMIC DNA]</scope>
    <source>
        <strain evidence="11 12">C176</strain>
    </source>
</reference>
<keyword evidence="7 9" id="KW-0472">Membrane</keyword>
<protein>
    <recommendedName>
        <fullName evidence="9">TRAP transporter small permease protein</fullName>
    </recommendedName>
</protein>
<accession>A0A6N7QKW7</accession>
<keyword evidence="3" id="KW-1003">Cell membrane</keyword>
<dbReference type="Pfam" id="PF04290">
    <property type="entry name" value="DctQ"/>
    <property type="match status" value="1"/>
</dbReference>
<keyword evidence="5 9" id="KW-0812">Transmembrane</keyword>
<dbReference type="GO" id="GO:0022857">
    <property type="term" value="F:transmembrane transporter activity"/>
    <property type="evidence" value="ECO:0007669"/>
    <property type="project" value="UniProtKB-UniRule"/>
</dbReference>
<name>A0A6N7QKW7_9GAMM</name>
<evidence type="ECO:0000259" key="10">
    <source>
        <dbReference type="Pfam" id="PF04290"/>
    </source>
</evidence>
<evidence type="ECO:0000313" key="12">
    <source>
        <dbReference type="Proteomes" id="UP000433788"/>
    </source>
</evidence>
<evidence type="ECO:0000256" key="5">
    <source>
        <dbReference type="ARBA" id="ARBA00022692"/>
    </source>
</evidence>
<keyword evidence="4 9" id="KW-0997">Cell inner membrane</keyword>
<gene>
    <name evidence="11" type="ORF">GH984_00210</name>
</gene>
<keyword evidence="2 9" id="KW-0813">Transport</keyword>
<comment type="subunit">
    <text evidence="9">The complex comprises the extracytoplasmic solute receptor protein and the two transmembrane proteins.</text>
</comment>
<comment type="similarity">
    <text evidence="8 9">Belongs to the TRAP transporter small permease family.</text>
</comment>
<evidence type="ECO:0000256" key="2">
    <source>
        <dbReference type="ARBA" id="ARBA00022448"/>
    </source>
</evidence>
<evidence type="ECO:0000256" key="4">
    <source>
        <dbReference type="ARBA" id="ARBA00022519"/>
    </source>
</evidence>